<keyword evidence="1" id="KW-0472">Membrane</keyword>
<feature type="transmembrane region" description="Helical" evidence="1">
    <location>
        <begin position="20"/>
        <end position="37"/>
    </location>
</feature>
<evidence type="ECO:0008006" key="3">
    <source>
        <dbReference type="Google" id="ProtNLM"/>
    </source>
</evidence>
<feature type="transmembrane region" description="Helical" evidence="1">
    <location>
        <begin position="73"/>
        <end position="92"/>
    </location>
</feature>
<dbReference type="AlphaFoldDB" id="A0A6S6RUS3"/>
<keyword evidence="1" id="KW-1133">Transmembrane helix</keyword>
<proteinExistence type="predicted"/>
<feature type="transmembrane region" description="Helical" evidence="1">
    <location>
        <begin position="129"/>
        <end position="153"/>
    </location>
</feature>
<keyword evidence="1" id="KW-0812">Transmembrane</keyword>
<gene>
    <name evidence="2" type="ORF">HELGO_WM32288</name>
</gene>
<protein>
    <recommendedName>
        <fullName evidence="3">Heme A synthase, cytochrome oxidase biogenesis protein Cox15-CtaA</fullName>
    </recommendedName>
</protein>
<organism evidence="2">
    <name type="scientific">uncultured Sulfurovum sp</name>
    <dbReference type="NCBI Taxonomy" id="269237"/>
    <lineage>
        <taxon>Bacteria</taxon>
        <taxon>Pseudomonadati</taxon>
        <taxon>Campylobacterota</taxon>
        <taxon>Epsilonproteobacteria</taxon>
        <taxon>Campylobacterales</taxon>
        <taxon>Sulfurovaceae</taxon>
        <taxon>Sulfurovum</taxon>
        <taxon>environmental samples</taxon>
    </lineage>
</organism>
<accession>A0A6S6RUS3</accession>
<name>A0A6S6RUS3_9BACT</name>
<reference evidence="2" key="1">
    <citation type="submission" date="2020-01" db="EMBL/GenBank/DDBJ databases">
        <authorList>
            <person name="Meier V. D."/>
            <person name="Meier V D."/>
        </authorList>
    </citation>
    <scope>NUCLEOTIDE SEQUENCE</scope>
    <source>
        <strain evidence="2">HLG_WM_MAG_03</strain>
    </source>
</reference>
<feature type="transmembrane region" description="Helical" evidence="1">
    <location>
        <begin position="104"/>
        <end position="123"/>
    </location>
</feature>
<dbReference type="EMBL" id="CACVAR010000071">
    <property type="protein sequence ID" value="CAA6800482.1"/>
    <property type="molecule type" value="Genomic_DNA"/>
</dbReference>
<evidence type="ECO:0000313" key="2">
    <source>
        <dbReference type="EMBL" id="CAA6800482.1"/>
    </source>
</evidence>
<evidence type="ECO:0000256" key="1">
    <source>
        <dbReference type="SAM" id="Phobius"/>
    </source>
</evidence>
<sequence>MQFLDKAKELDKNPLLKKLILFLVITLLLYLGLDIVLHHQQIGLTFTSASNTILGNEEEFLDPILFDVLLEHVHANILSSMITLLLLTTIYIRLKAESKQRLIHLSFSTAILSQVILLLTTTLPLLINIWIVVFLLWHLSAFILGFIIIGKLLK</sequence>